<evidence type="ECO:0000313" key="1">
    <source>
        <dbReference type="EMBL" id="KAJ2966747.1"/>
    </source>
</evidence>
<organism evidence="1 2">
    <name type="scientific">Zarea fungicola</name>
    <dbReference type="NCBI Taxonomy" id="93591"/>
    <lineage>
        <taxon>Eukaryota</taxon>
        <taxon>Fungi</taxon>
        <taxon>Dikarya</taxon>
        <taxon>Ascomycota</taxon>
        <taxon>Pezizomycotina</taxon>
        <taxon>Sordariomycetes</taxon>
        <taxon>Hypocreomycetidae</taxon>
        <taxon>Hypocreales</taxon>
        <taxon>Cordycipitaceae</taxon>
        <taxon>Zarea</taxon>
    </lineage>
</organism>
<accession>A0ACC1MI96</accession>
<comment type="caution">
    <text evidence="1">The sequence shown here is derived from an EMBL/GenBank/DDBJ whole genome shotgun (WGS) entry which is preliminary data.</text>
</comment>
<protein>
    <submittedName>
        <fullName evidence="1">Uncharacterized protein</fullName>
    </submittedName>
</protein>
<reference evidence="1" key="1">
    <citation type="submission" date="2022-08" db="EMBL/GenBank/DDBJ databases">
        <title>Genome Sequence of Lecanicillium fungicola.</title>
        <authorList>
            <person name="Buettner E."/>
        </authorList>
    </citation>
    <scope>NUCLEOTIDE SEQUENCE</scope>
    <source>
        <strain evidence="1">Babe33</strain>
    </source>
</reference>
<dbReference type="EMBL" id="JANJQO010002525">
    <property type="protein sequence ID" value="KAJ2966747.1"/>
    <property type="molecule type" value="Genomic_DNA"/>
</dbReference>
<sequence length="405" mass="45255">MNALNLPVFPLAVEATRKQRRSLCKLLWRWTLCDDCEADRDCHSAACPWQLSSSLEFFFKYYHTTTESYVPSFLSGSIPALGTHDDLLAVIGTLKACAGVRRSAITMAHFAKRAAARGEAGLPLLSDQHHAFSLAARIIAMINSSAEDQADVLLESGALPIIWRDDTSFAEFLEMAFPMQRAVDAAEMSPRHRLVLSHDTKWSKLTAKRPKRMAGLEFLPTDNLQNHLRLDVKRKTVEVYHHTGVLSQHLLSSLKCDAHDDIARGVSEGNLPRALALETLVTVKDVLFPLESGSQSLLRTLVSKKSFDTDCLRVDVGEYRRVDEETVAFRYWGARLADLHGQMDNPPPAGFLEKWMERRSGGRYVMMATLRGVLIAIVLGALSLAVSIFQAWVGYQQWQHPVNPS</sequence>
<evidence type="ECO:0000313" key="2">
    <source>
        <dbReference type="Proteomes" id="UP001143910"/>
    </source>
</evidence>
<keyword evidence="2" id="KW-1185">Reference proteome</keyword>
<proteinExistence type="predicted"/>
<gene>
    <name evidence="1" type="ORF">NQ176_g10002</name>
</gene>
<dbReference type="Proteomes" id="UP001143910">
    <property type="component" value="Unassembled WGS sequence"/>
</dbReference>
<name>A0ACC1MI96_9HYPO</name>